<dbReference type="EMBL" id="CAJVQC010089557">
    <property type="protein sequence ID" value="CAG8824835.1"/>
    <property type="molecule type" value="Genomic_DNA"/>
</dbReference>
<feature type="non-terminal residue" evidence="1">
    <location>
        <position position="1"/>
    </location>
</feature>
<evidence type="ECO:0000313" key="1">
    <source>
        <dbReference type="EMBL" id="CAG8824835.1"/>
    </source>
</evidence>
<accession>A0ACA9S4K7</accession>
<sequence>FDLLHNEDLAVITSFGLFIWSTWQKDEKIRKIQVLYYMSYGDHNTYLEYKQSYTSDDQLLLKELLDNLLD</sequence>
<comment type="caution">
    <text evidence="1">The sequence shown here is derived from an EMBL/GenBank/DDBJ whole genome shotgun (WGS) entry which is preliminary data.</text>
</comment>
<proteinExistence type="predicted"/>
<keyword evidence="2" id="KW-1185">Reference proteome</keyword>
<gene>
    <name evidence="1" type="ORF">RPERSI_LOCUS26341</name>
</gene>
<name>A0ACA9S4K7_9GLOM</name>
<protein>
    <submittedName>
        <fullName evidence="1">18019_t:CDS:1</fullName>
    </submittedName>
</protein>
<evidence type="ECO:0000313" key="2">
    <source>
        <dbReference type="Proteomes" id="UP000789920"/>
    </source>
</evidence>
<dbReference type="Proteomes" id="UP000789920">
    <property type="component" value="Unassembled WGS sequence"/>
</dbReference>
<reference evidence="1" key="1">
    <citation type="submission" date="2021-06" db="EMBL/GenBank/DDBJ databases">
        <authorList>
            <person name="Kallberg Y."/>
            <person name="Tangrot J."/>
            <person name="Rosling A."/>
        </authorList>
    </citation>
    <scope>NUCLEOTIDE SEQUENCE</scope>
    <source>
        <strain evidence="1">MA461A</strain>
    </source>
</reference>
<feature type="non-terminal residue" evidence="1">
    <location>
        <position position="70"/>
    </location>
</feature>
<organism evidence="1 2">
    <name type="scientific">Racocetra persica</name>
    <dbReference type="NCBI Taxonomy" id="160502"/>
    <lineage>
        <taxon>Eukaryota</taxon>
        <taxon>Fungi</taxon>
        <taxon>Fungi incertae sedis</taxon>
        <taxon>Mucoromycota</taxon>
        <taxon>Glomeromycotina</taxon>
        <taxon>Glomeromycetes</taxon>
        <taxon>Diversisporales</taxon>
        <taxon>Gigasporaceae</taxon>
        <taxon>Racocetra</taxon>
    </lineage>
</organism>